<comment type="cofactor">
    <cofactor evidence="1 13">
        <name>heme</name>
        <dbReference type="ChEBI" id="CHEBI:30413"/>
    </cofactor>
</comment>
<dbReference type="InterPro" id="IPR002401">
    <property type="entry name" value="Cyt_P450_E_grp-I"/>
</dbReference>
<protein>
    <recommendedName>
        <fullName evidence="18">Cytochrome P450 family 2 subfamily J member 2</fullName>
    </recommendedName>
</protein>
<evidence type="ECO:0000256" key="4">
    <source>
        <dbReference type="ARBA" id="ARBA00010617"/>
    </source>
</evidence>
<dbReference type="STRING" id="29139.ENSVURP00010010418"/>
<evidence type="ECO:0000256" key="2">
    <source>
        <dbReference type="ARBA" id="ARBA00004174"/>
    </source>
</evidence>
<proteinExistence type="inferred from homology"/>
<evidence type="ECO:0000256" key="5">
    <source>
        <dbReference type="ARBA" id="ARBA00022617"/>
    </source>
</evidence>
<dbReference type="Proteomes" id="UP000314987">
    <property type="component" value="Unassembled WGS sequence"/>
</dbReference>
<evidence type="ECO:0000256" key="14">
    <source>
        <dbReference type="RuleBase" id="RU000461"/>
    </source>
</evidence>
<dbReference type="InterPro" id="IPR008071">
    <property type="entry name" value="Cyt_P450_E_grp-I_CYP2J-like"/>
</dbReference>
<evidence type="ECO:0000256" key="1">
    <source>
        <dbReference type="ARBA" id="ARBA00001971"/>
    </source>
</evidence>
<dbReference type="PROSITE" id="PS00086">
    <property type="entry name" value="CYTOCHROME_P450"/>
    <property type="match status" value="1"/>
</dbReference>
<evidence type="ECO:0000256" key="11">
    <source>
        <dbReference type="ARBA" id="ARBA00023033"/>
    </source>
</evidence>
<dbReference type="Pfam" id="PF00067">
    <property type="entry name" value="p450"/>
    <property type="match status" value="1"/>
</dbReference>
<dbReference type="GO" id="GO:0006805">
    <property type="term" value="P:xenobiotic metabolic process"/>
    <property type="evidence" value="ECO:0007669"/>
    <property type="project" value="TreeGrafter"/>
</dbReference>
<keyword evidence="17" id="KW-1185">Reference proteome</keyword>
<evidence type="ECO:0000256" key="15">
    <source>
        <dbReference type="SAM" id="SignalP"/>
    </source>
</evidence>
<evidence type="ECO:0000256" key="8">
    <source>
        <dbReference type="ARBA" id="ARBA00022848"/>
    </source>
</evidence>
<keyword evidence="5 13" id="KW-0349">Heme</keyword>
<reference evidence="16" key="3">
    <citation type="submission" date="2025-09" db="UniProtKB">
        <authorList>
            <consortium name="Ensembl"/>
        </authorList>
    </citation>
    <scope>IDENTIFICATION</scope>
</reference>
<dbReference type="GO" id="GO:0005506">
    <property type="term" value="F:iron ion binding"/>
    <property type="evidence" value="ECO:0007669"/>
    <property type="project" value="InterPro"/>
</dbReference>
<dbReference type="InterPro" id="IPR050182">
    <property type="entry name" value="Cytochrome_P450_fam2"/>
</dbReference>
<keyword evidence="7" id="KW-0256">Endoplasmic reticulum</keyword>
<evidence type="ECO:0000256" key="12">
    <source>
        <dbReference type="ARBA" id="ARBA00023136"/>
    </source>
</evidence>
<dbReference type="GeneTree" id="ENSGT00950000182879"/>
<dbReference type="GO" id="GO:0016712">
    <property type="term" value="F:oxidoreductase activity, acting on paired donors, with incorporation or reduction of molecular oxygen, reduced flavin or flavoprotein as one donor, and incorporation of one atom of oxygen"/>
    <property type="evidence" value="ECO:0007669"/>
    <property type="project" value="InterPro"/>
</dbReference>
<comment type="similarity">
    <text evidence="4 14">Belongs to the cytochrome P450 family.</text>
</comment>
<dbReference type="PANTHER" id="PTHR24300:SF177">
    <property type="entry name" value="CYTOCHROME P450 2J2"/>
    <property type="match status" value="1"/>
</dbReference>
<dbReference type="SUPFAM" id="SSF48264">
    <property type="entry name" value="Cytochrome P450"/>
    <property type="match status" value="1"/>
</dbReference>
<keyword evidence="8" id="KW-0492">Microsome</keyword>
<feature type="signal peptide" evidence="15">
    <location>
        <begin position="1"/>
        <end position="19"/>
    </location>
</feature>
<evidence type="ECO:0000256" key="6">
    <source>
        <dbReference type="ARBA" id="ARBA00022723"/>
    </source>
</evidence>
<keyword evidence="12" id="KW-0472">Membrane</keyword>
<dbReference type="InterPro" id="IPR017972">
    <property type="entry name" value="Cyt_P450_CS"/>
</dbReference>
<dbReference type="AlphaFoldDB" id="A0A4X2KEX6"/>
<keyword evidence="6 13" id="KW-0479">Metal-binding</keyword>
<evidence type="ECO:0000313" key="16">
    <source>
        <dbReference type="Ensembl" id="ENSVURP00010010418.1"/>
    </source>
</evidence>
<dbReference type="GO" id="GO:0006082">
    <property type="term" value="P:organic acid metabolic process"/>
    <property type="evidence" value="ECO:0007669"/>
    <property type="project" value="TreeGrafter"/>
</dbReference>
<feature type="chain" id="PRO_5021403447" description="Cytochrome P450 family 2 subfamily J member 2" evidence="15">
    <location>
        <begin position="20"/>
        <end position="206"/>
    </location>
</feature>
<dbReference type="PRINTS" id="PR01688">
    <property type="entry name" value="EP450ICYP2J"/>
</dbReference>
<sequence length="206" mass="23315">MKKNLVFCTLDLFFAGTETTSITLRCALLYMALYPEIQGTVMAPAEIHRVVGQSRQPTMADKENMPYTNAAIHEVQRMGDIVPFNMPRVATVDTTVEGYHGTMLITNLTALHRDPKEWATPETFNLEHFLENGQFKKRESFLPFSIGKRVCLGEQLARAELFLFFTCLLQKFTFQAPPNTKLSLDSRSGLTVSPASYQICAFPRHM</sequence>
<keyword evidence="9 14" id="KW-0560">Oxidoreductase</keyword>
<dbReference type="PANTHER" id="PTHR24300">
    <property type="entry name" value="CYTOCHROME P450 508A4-RELATED"/>
    <property type="match status" value="1"/>
</dbReference>
<dbReference type="OMA" id="HAVIHEC"/>
<reference evidence="16" key="2">
    <citation type="submission" date="2025-08" db="UniProtKB">
        <authorList>
            <consortium name="Ensembl"/>
        </authorList>
    </citation>
    <scope>IDENTIFICATION</scope>
</reference>
<dbReference type="Ensembl" id="ENSVURT00010011809.1">
    <property type="protein sequence ID" value="ENSVURP00010010418.1"/>
    <property type="gene ID" value="ENSVURG00010008037.1"/>
</dbReference>
<feature type="binding site" description="axial binding residue" evidence="13">
    <location>
        <position position="151"/>
    </location>
    <ligand>
        <name>heme</name>
        <dbReference type="ChEBI" id="CHEBI:30413"/>
    </ligand>
    <ligandPart>
        <name>Fe</name>
        <dbReference type="ChEBI" id="CHEBI:18248"/>
    </ligandPart>
</feature>
<dbReference type="InterPro" id="IPR036396">
    <property type="entry name" value="Cyt_P450_sf"/>
</dbReference>
<evidence type="ECO:0000256" key="9">
    <source>
        <dbReference type="ARBA" id="ARBA00023002"/>
    </source>
</evidence>
<dbReference type="FunFam" id="1.10.630.10:FF:000238">
    <property type="entry name" value="Cytochrome P450 2A6"/>
    <property type="match status" value="1"/>
</dbReference>
<evidence type="ECO:0008006" key="18">
    <source>
        <dbReference type="Google" id="ProtNLM"/>
    </source>
</evidence>
<name>A0A4X2KEX6_VOMUR</name>
<gene>
    <name evidence="16" type="primary">LOC114036289</name>
</gene>
<accession>A0A4X2KEX6</accession>
<evidence type="ECO:0000256" key="10">
    <source>
        <dbReference type="ARBA" id="ARBA00023004"/>
    </source>
</evidence>
<evidence type="ECO:0000256" key="7">
    <source>
        <dbReference type="ARBA" id="ARBA00022824"/>
    </source>
</evidence>
<organism evidence="16 17">
    <name type="scientific">Vombatus ursinus</name>
    <name type="common">Common wombat</name>
    <dbReference type="NCBI Taxonomy" id="29139"/>
    <lineage>
        <taxon>Eukaryota</taxon>
        <taxon>Metazoa</taxon>
        <taxon>Chordata</taxon>
        <taxon>Craniata</taxon>
        <taxon>Vertebrata</taxon>
        <taxon>Euteleostomi</taxon>
        <taxon>Mammalia</taxon>
        <taxon>Metatheria</taxon>
        <taxon>Diprotodontia</taxon>
        <taxon>Vombatidae</taxon>
        <taxon>Vombatus</taxon>
    </lineage>
</organism>
<keyword evidence="15" id="KW-0732">Signal</keyword>
<keyword evidence="10 13" id="KW-0408">Iron</keyword>
<dbReference type="InterPro" id="IPR001128">
    <property type="entry name" value="Cyt_P450"/>
</dbReference>
<comment type="subcellular location">
    <subcellularLocation>
        <location evidence="3">Endoplasmic reticulum membrane</location>
        <topology evidence="3">Peripheral membrane protein</topology>
    </subcellularLocation>
    <subcellularLocation>
        <location evidence="2">Microsome membrane</location>
        <topology evidence="2">Peripheral membrane protein</topology>
    </subcellularLocation>
</comment>
<dbReference type="GO" id="GO:0005789">
    <property type="term" value="C:endoplasmic reticulum membrane"/>
    <property type="evidence" value="ECO:0007669"/>
    <property type="project" value="UniProtKB-SubCell"/>
</dbReference>
<dbReference type="PRINTS" id="PR00385">
    <property type="entry name" value="P450"/>
</dbReference>
<reference evidence="17" key="1">
    <citation type="submission" date="2018-12" db="EMBL/GenBank/DDBJ databases">
        <authorList>
            <person name="Yazar S."/>
        </authorList>
    </citation>
    <scope>NUCLEOTIDE SEQUENCE [LARGE SCALE GENOMIC DNA]</scope>
</reference>
<evidence type="ECO:0000313" key="17">
    <source>
        <dbReference type="Proteomes" id="UP000314987"/>
    </source>
</evidence>
<dbReference type="PRINTS" id="PR00463">
    <property type="entry name" value="EP450I"/>
</dbReference>
<dbReference type="Gene3D" id="1.10.630.10">
    <property type="entry name" value="Cytochrome P450"/>
    <property type="match status" value="1"/>
</dbReference>
<keyword evidence="11 14" id="KW-0503">Monooxygenase</keyword>
<evidence type="ECO:0000256" key="3">
    <source>
        <dbReference type="ARBA" id="ARBA00004406"/>
    </source>
</evidence>
<dbReference type="GO" id="GO:0020037">
    <property type="term" value="F:heme binding"/>
    <property type="evidence" value="ECO:0007669"/>
    <property type="project" value="InterPro"/>
</dbReference>
<evidence type="ECO:0000256" key="13">
    <source>
        <dbReference type="PIRSR" id="PIRSR602401-1"/>
    </source>
</evidence>